<dbReference type="SUPFAM" id="SSF69125">
    <property type="entry name" value="Nuclear receptor coactivator interlocking domain"/>
    <property type="match status" value="1"/>
</dbReference>
<feature type="region of interest" description="Disordered" evidence="19">
    <location>
        <begin position="666"/>
        <end position="686"/>
    </location>
</feature>
<evidence type="ECO:0000256" key="17">
    <source>
        <dbReference type="ARBA" id="ARBA00067182"/>
    </source>
</evidence>
<feature type="compositionally biased region" description="Polar residues" evidence="19">
    <location>
        <begin position="1"/>
        <end position="11"/>
    </location>
</feature>
<keyword evidence="11" id="KW-0805">Transcription regulation</keyword>
<dbReference type="GO" id="GO:0032870">
    <property type="term" value="P:cellular response to hormone stimulus"/>
    <property type="evidence" value="ECO:0007669"/>
    <property type="project" value="TreeGrafter"/>
</dbReference>
<dbReference type="GO" id="GO:0003713">
    <property type="term" value="F:transcription coactivator activity"/>
    <property type="evidence" value="ECO:0007669"/>
    <property type="project" value="InterPro"/>
</dbReference>
<reference evidence="22 23" key="1">
    <citation type="submission" date="2019-09" db="EMBL/GenBank/DDBJ databases">
        <title>Bird 10,000 Genomes (B10K) Project - Family phase.</title>
        <authorList>
            <person name="Zhang G."/>
        </authorList>
    </citation>
    <scope>NUCLEOTIDE SEQUENCE [LARGE SCALE GENOMIC DNA]</scope>
    <source>
        <strain evidence="22">B10K-DU-001-46</strain>
        <tissue evidence="22">Muscle</tissue>
    </source>
</reference>
<evidence type="ECO:0000256" key="8">
    <source>
        <dbReference type="ARBA" id="ARBA00022737"/>
    </source>
</evidence>
<dbReference type="FunFam" id="3.30.450.20:FF:000031">
    <property type="entry name" value="Nuclear receptor coactivator"/>
    <property type="match status" value="1"/>
</dbReference>
<comment type="caution">
    <text evidence="22">The sequence shown here is derived from an EMBL/GenBank/DDBJ whole genome shotgun (WGS) entry which is preliminary data.</text>
</comment>
<comment type="similarity">
    <text evidence="2">Belongs to the SRC/p160 nuclear receptor coactivator family.</text>
</comment>
<evidence type="ECO:0000256" key="7">
    <source>
        <dbReference type="ARBA" id="ARBA00022679"/>
    </source>
</evidence>
<feature type="domain" description="PAS" evidence="20">
    <location>
        <begin position="107"/>
        <end position="178"/>
    </location>
</feature>
<dbReference type="Pfam" id="PF08815">
    <property type="entry name" value="Nuc_rec_co-act"/>
    <property type="match status" value="1"/>
</dbReference>
<dbReference type="Pfam" id="PF00989">
    <property type="entry name" value="PAS"/>
    <property type="match status" value="1"/>
</dbReference>
<dbReference type="GO" id="GO:0005654">
    <property type="term" value="C:nucleoplasm"/>
    <property type="evidence" value="ECO:0007669"/>
    <property type="project" value="UniProtKB-ARBA"/>
</dbReference>
<keyword evidence="15" id="KW-0012">Acyltransferase</keyword>
<evidence type="ECO:0000256" key="16">
    <source>
        <dbReference type="ARBA" id="ARBA00048017"/>
    </source>
</evidence>
<evidence type="ECO:0000256" key="18">
    <source>
        <dbReference type="ARBA" id="ARBA00075136"/>
    </source>
</evidence>
<dbReference type="CDD" id="cd00130">
    <property type="entry name" value="PAS"/>
    <property type="match status" value="1"/>
</dbReference>
<evidence type="ECO:0000256" key="3">
    <source>
        <dbReference type="ARBA" id="ARBA00013184"/>
    </source>
</evidence>
<feature type="non-terminal residue" evidence="22">
    <location>
        <position position="1512"/>
    </location>
</feature>
<feature type="domain" description="BHLH" evidence="21">
    <location>
        <begin position="22"/>
        <end position="79"/>
    </location>
</feature>
<evidence type="ECO:0000313" key="22">
    <source>
        <dbReference type="EMBL" id="NXK79410.1"/>
    </source>
</evidence>
<dbReference type="Pfam" id="PF16665">
    <property type="entry name" value="NCOA_u2"/>
    <property type="match status" value="1"/>
</dbReference>
<evidence type="ECO:0000256" key="4">
    <source>
        <dbReference type="ARBA" id="ARBA00022481"/>
    </source>
</evidence>
<evidence type="ECO:0000256" key="1">
    <source>
        <dbReference type="ARBA" id="ARBA00004123"/>
    </source>
</evidence>
<feature type="compositionally biased region" description="Low complexity" evidence="19">
    <location>
        <begin position="1318"/>
        <end position="1330"/>
    </location>
</feature>
<evidence type="ECO:0000313" key="23">
    <source>
        <dbReference type="Proteomes" id="UP000531168"/>
    </source>
</evidence>
<sequence>MSGLGDSSTDPANPDSRKRKGSPCDTAQSNEKRRREQENKYLEELAELLSANIGDIDTLSVKPDKCKILKKTVDQIQQMKRLEQEKAADDEVQKSDISSSSQGVIEKESLGPLLLEALDGFFFVVNREGRIVFVSENVTSYLGYNQEELMNTSVYSILHVGDHAEFVKNLLPKSLVNGVPWPQETTRRSSHTFSCRMLVRPPDDTGVENQEARQRYEVMQCFTVSQPKSFKEEGEDFQSCLICIARRLPRPAAVTPSESFVTKQDTTGKIISIDTSSLRAAGRTGWEDLVRKCIYAFFQPQGREPSYAKQLFQEVITRGTAFSPSYRFTLSDGTVLSAHTKCKLCYPSSPEMQPFIMGIHVIDRDHGMLSPQENTNSAMSLPRVSPSLNPSISPGQGMALPPSIPPSNGSMLATNVNQQPGAGLHSSNSNTSQTSFGCSPGNQIGANVALSQGQAGPQNSNHTLNLNSSPMNSPGITPPQFMSPRHRVSPGLVPRPRVPSNPFSPTMPTMHSPVGMANSGSGGSCGTSGNRPFPSAPINSMQGLTEGPSTPVGYSTPPPVLRQLSSQSSPGRLAMQPMKAESKDSKEIASILSEMIQSDGASGDGKPLDSGMLHTGDRLSEGDSKCSQATSHKLVQLLATTAEQQLRHADADTSCKDSLVCAGTGASLASSNPPSSTCPSSHSSLTERHKILHRLLQEGSPSDLTSLAMEHEKKESTSNPTTTPAAHNQLPGNPDIKLEPDTLKKKDVKDHQLLRYLLDKDEKELAAAPALSLDDVKVKVEKTEQMEPCNTAPVPLAKPPAAEEVKLETQGQFAAELEQLDQLLPSLEKAAQLPGLCGPERNESSVAGVAVKPEMLAAPLQPSTAARAPAGLNPMNSGQSVQPGRTPFEFCDPMEPAQMRPVPCPASNGTSPHTRGPAQQGRGTMTAPNPFPADTGMPELEMGVPDHQFGQPGMGEQMPWADNSMAAMNRAALNKPEDQCITSQLDELLCPPTTPEGRNDEKALLEQLVSFLSGKDETELAELDRALGIDKLVQGGGLEALTERFQPQQATPPLMMEQKPGMYPQPYSSASPTTNLPGAFPGMVRQKPSFGPMPVQVPPPRGAFPTNMAMQPRQTLNRPPTAPNQLRLQLQQRLQGQQQLIHQNRQAILNQFAASSPVGINMRAGMQQQITPQPPLNAQMLAQRQRELYSQQHRQRQLMQQRAILMRQQSFGNNLPPSAGLPVQIGAARLPQAPPQQFPYPPNYGTTPGNPPTSTSPFSPLASNPEAAALANRSSMVNRGMMGGVGGQFGAGMTPQMQQNIFQYSGSGMGQQSEPAFAPSLSPSSPLMSPQLPPSQSPMLQPAPPTPGYQSPDMKTWQQGAMGNSNVFSQAGQSQPAPAQQGMYNNMSITVSMAGGNTNVQNMNPMAGQMQMNSLQMPGMNSMCSEQVNDPALRPAGLYCNQLSSTDLLKTEADGAQQVQQVQVFADVQCTVNLVGDPYLNPPASLGTPKNAAGPPPPPGQQKSLLQQLLTE</sequence>
<dbReference type="SUPFAM" id="SSF47459">
    <property type="entry name" value="HLH, helix-loop-helix DNA-binding domain"/>
    <property type="match status" value="1"/>
</dbReference>
<dbReference type="InterPro" id="IPR009110">
    <property type="entry name" value="Nuc_rcpt_coact"/>
</dbReference>
<gene>
    <name evidence="22" type="primary">Ncoa1</name>
    <name evidence="22" type="ORF">AMAGUI_R08270</name>
</gene>
<dbReference type="PROSITE" id="PS50112">
    <property type="entry name" value="PAS"/>
    <property type="match status" value="1"/>
</dbReference>
<evidence type="ECO:0000259" key="20">
    <source>
        <dbReference type="PROSITE" id="PS50112"/>
    </source>
</evidence>
<dbReference type="CDD" id="cd18948">
    <property type="entry name" value="bHLH-PAS_NCoA1_SRC1"/>
    <property type="match status" value="1"/>
</dbReference>
<dbReference type="GO" id="GO:0046983">
    <property type="term" value="F:protein dimerization activity"/>
    <property type="evidence" value="ECO:0007669"/>
    <property type="project" value="InterPro"/>
</dbReference>
<evidence type="ECO:0000256" key="5">
    <source>
        <dbReference type="ARBA" id="ARBA00022499"/>
    </source>
</evidence>
<dbReference type="Gene3D" id="4.10.280.10">
    <property type="entry name" value="Helix-loop-helix DNA-binding domain"/>
    <property type="match status" value="1"/>
</dbReference>
<comment type="catalytic activity">
    <reaction evidence="16">
        <text>L-lysyl-[protein] + acetyl-CoA = N(6)-acetyl-L-lysyl-[protein] + CoA + H(+)</text>
        <dbReference type="Rhea" id="RHEA:45948"/>
        <dbReference type="Rhea" id="RHEA-COMP:9752"/>
        <dbReference type="Rhea" id="RHEA-COMP:10731"/>
        <dbReference type="ChEBI" id="CHEBI:15378"/>
        <dbReference type="ChEBI" id="CHEBI:29969"/>
        <dbReference type="ChEBI" id="CHEBI:57287"/>
        <dbReference type="ChEBI" id="CHEBI:57288"/>
        <dbReference type="ChEBI" id="CHEBI:61930"/>
        <dbReference type="EC" id="2.3.1.48"/>
    </reaction>
</comment>
<dbReference type="PROSITE" id="PS50888">
    <property type="entry name" value="BHLH"/>
    <property type="match status" value="1"/>
</dbReference>
<keyword evidence="7" id="KW-0808">Transferase</keyword>
<dbReference type="Pfam" id="PF07469">
    <property type="entry name" value="DUF1518"/>
    <property type="match status" value="2"/>
</dbReference>
<dbReference type="SMART" id="SM00353">
    <property type="entry name" value="HLH"/>
    <property type="match status" value="1"/>
</dbReference>
<evidence type="ECO:0000256" key="6">
    <source>
        <dbReference type="ARBA" id="ARBA00022553"/>
    </source>
</evidence>
<evidence type="ECO:0000256" key="13">
    <source>
        <dbReference type="ARBA" id="ARBA00023163"/>
    </source>
</evidence>
<keyword evidence="9" id="KW-0832">Ubl conjugation</keyword>
<keyword evidence="4" id="KW-0488">Methylation</keyword>
<feature type="compositionally biased region" description="Pro residues" evidence="19">
    <location>
        <begin position="1331"/>
        <end position="1347"/>
    </location>
</feature>
<feature type="compositionally biased region" description="Low complexity" evidence="19">
    <location>
        <begin position="1243"/>
        <end position="1260"/>
    </location>
</feature>
<dbReference type="FunFam" id="3.30.450.20:FF:000007">
    <property type="entry name" value="Nuclear receptor coactivator"/>
    <property type="match status" value="1"/>
</dbReference>
<dbReference type="InterPro" id="IPR011598">
    <property type="entry name" value="bHLH_dom"/>
</dbReference>
<feature type="region of interest" description="Disordered" evidence="19">
    <location>
        <begin position="398"/>
        <end position="440"/>
    </location>
</feature>
<feature type="region of interest" description="Disordered" evidence="19">
    <location>
        <begin position="905"/>
        <end position="924"/>
    </location>
</feature>
<organism evidence="22 23">
    <name type="scientific">Amazona guildingii</name>
    <dbReference type="NCBI Taxonomy" id="175529"/>
    <lineage>
        <taxon>Eukaryota</taxon>
        <taxon>Metazoa</taxon>
        <taxon>Chordata</taxon>
        <taxon>Craniata</taxon>
        <taxon>Vertebrata</taxon>
        <taxon>Euteleostomi</taxon>
        <taxon>Archelosauria</taxon>
        <taxon>Archosauria</taxon>
        <taxon>Dinosauria</taxon>
        <taxon>Saurischia</taxon>
        <taxon>Theropoda</taxon>
        <taxon>Coelurosauria</taxon>
        <taxon>Aves</taxon>
        <taxon>Neognathae</taxon>
        <taxon>Neoaves</taxon>
        <taxon>Telluraves</taxon>
        <taxon>Australaves</taxon>
        <taxon>Psittaciformes</taxon>
        <taxon>Psittacidae</taxon>
        <taxon>Amazona</taxon>
    </lineage>
</organism>
<feature type="region of interest" description="Disordered" evidence="19">
    <location>
        <begin position="1"/>
        <end position="38"/>
    </location>
</feature>
<feature type="compositionally biased region" description="Low complexity" evidence="19">
    <location>
        <begin position="1501"/>
        <end position="1512"/>
    </location>
</feature>
<keyword evidence="6" id="KW-0597">Phosphoprotein</keyword>
<accession>A0A7L0ME71</accession>
<dbReference type="GO" id="GO:0045944">
    <property type="term" value="P:positive regulation of transcription by RNA polymerase II"/>
    <property type="evidence" value="ECO:0007669"/>
    <property type="project" value="TreeGrafter"/>
</dbReference>
<feature type="compositionally biased region" description="Polar residues" evidence="19">
    <location>
        <begin position="717"/>
        <end position="726"/>
    </location>
</feature>
<feature type="region of interest" description="Disordered" evidence="19">
    <location>
        <begin position="709"/>
        <end position="739"/>
    </location>
</feature>
<keyword evidence="12" id="KW-0010">Activator</keyword>
<keyword evidence="23" id="KW-1185">Reference proteome</keyword>
<dbReference type="FunFam" id="4.10.280.10:FF:000008">
    <property type="entry name" value="Nuclear receptor coactivator"/>
    <property type="match status" value="1"/>
</dbReference>
<feature type="region of interest" description="Disordered" evidence="19">
    <location>
        <begin position="1307"/>
        <end position="1350"/>
    </location>
</feature>
<evidence type="ECO:0000256" key="12">
    <source>
        <dbReference type="ARBA" id="ARBA00023159"/>
    </source>
</evidence>
<keyword evidence="10" id="KW-0007">Acetylation</keyword>
<dbReference type="Pfam" id="PF08832">
    <property type="entry name" value="SRC-1"/>
    <property type="match status" value="1"/>
</dbReference>
<dbReference type="EMBL" id="VXAR01009156">
    <property type="protein sequence ID" value="NXK79410.1"/>
    <property type="molecule type" value="Genomic_DNA"/>
</dbReference>
<dbReference type="Gene3D" id="3.30.450.20">
    <property type="entry name" value="PAS domain"/>
    <property type="match status" value="2"/>
</dbReference>
<evidence type="ECO:0000256" key="9">
    <source>
        <dbReference type="ARBA" id="ARBA00022843"/>
    </source>
</evidence>
<evidence type="ECO:0000256" key="15">
    <source>
        <dbReference type="ARBA" id="ARBA00023315"/>
    </source>
</evidence>
<dbReference type="Proteomes" id="UP000531168">
    <property type="component" value="Unassembled WGS sequence"/>
</dbReference>
<dbReference type="SMART" id="SM01151">
    <property type="entry name" value="DUF1518"/>
    <property type="match status" value="2"/>
</dbReference>
<evidence type="ECO:0000256" key="14">
    <source>
        <dbReference type="ARBA" id="ARBA00023242"/>
    </source>
</evidence>
<evidence type="ECO:0000259" key="21">
    <source>
        <dbReference type="PROSITE" id="PS50888"/>
    </source>
</evidence>
<feature type="region of interest" description="Disordered" evidence="19">
    <location>
        <begin position="1481"/>
        <end position="1512"/>
    </location>
</feature>
<dbReference type="EC" id="2.3.1.48" evidence="3"/>
<dbReference type="InterPro" id="IPR000014">
    <property type="entry name" value="PAS"/>
</dbReference>
<keyword evidence="14" id="KW-0539">Nucleus</keyword>
<dbReference type="GO" id="GO:0005667">
    <property type="term" value="C:transcription regulator complex"/>
    <property type="evidence" value="ECO:0007669"/>
    <property type="project" value="UniProtKB-ARBA"/>
</dbReference>
<name>A0A7L0ME71_9PSIT</name>
<dbReference type="GO" id="GO:0061733">
    <property type="term" value="F:protein-lysine-acetyltransferase activity"/>
    <property type="evidence" value="ECO:0007669"/>
    <property type="project" value="UniProtKB-EC"/>
</dbReference>
<dbReference type="GO" id="GO:0016922">
    <property type="term" value="F:nuclear receptor binding"/>
    <property type="evidence" value="ECO:0007669"/>
    <property type="project" value="InterPro"/>
</dbReference>
<dbReference type="InterPro" id="IPR013767">
    <property type="entry name" value="PAS_fold"/>
</dbReference>
<evidence type="ECO:0000256" key="2">
    <source>
        <dbReference type="ARBA" id="ARBA00009933"/>
    </source>
</evidence>
<feature type="compositionally biased region" description="Polar residues" evidence="19">
    <location>
        <begin position="406"/>
        <end position="440"/>
    </location>
</feature>
<dbReference type="InterPro" id="IPR010011">
    <property type="entry name" value="NCO_DUF1518"/>
</dbReference>
<dbReference type="InterPro" id="IPR036638">
    <property type="entry name" value="HLH_DNA-bd_sf"/>
</dbReference>
<dbReference type="NCBIfam" id="TIGR00229">
    <property type="entry name" value="sensory_box"/>
    <property type="match status" value="1"/>
</dbReference>
<dbReference type="PIRSF" id="PIRSF038181">
    <property type="entry name" value="Nuclear_receptor_coactivator"/>
    <property type="match status" value="1"/>
</dbReference>
<dbReference type="InterPro" id="IPR037077">
    <property type="entry name" value="Nuc_rcpt_coact_Ncoa_int_sf"/>
</dbReference>
<dbReference type="InterPro" id="IPR035965">
    <property type="entry name" value="PAS-like_dom_sf"/>
</dbReference>
<dbReference type="InterPro" id="IPR014920">
    <property type="entry name" value="Nuc_rcpt_coact_Ncoa-typ"/>
</dbReference>
<feature type="compositionally biased region" description="Low complexity" evidence="19">
    <location>
        <begin position="670"/>
        <end position="684"/>
    </location>
</feature>
<comment type="subcellular location">
    <subcellularLocation>
        <location evidence="1">Nucleus</location>
    </subcellularLocation>
</comment>
<feature type="region of interest" description="Disordered" evidence="19">
    <location>
        <begin position="1232"/>
        <end position="1262"/>
    </location>
</feature>
<dbReference type="Pfam" id="PF14598">
    <property type="entry name" value="PAS_11"/>
    <property type="match status" value="1"/>
</dbReference>
<proteinExistence type="inferred from homology"/>
<feature type="compositionally biased region" description="Pro residues" evidence="19">
    <location>
        <begin position="1232"/>
        <end position="1242"/>
    </location>
</feature>
<dbReference type="PANTHER" id="PTHR10684:SF1">
    <property type="entry name" value="NUCLEAR RECEPTOR COACTIVATOR 1"/>
    <property type="match status" value="1"/>
</dbReference>
<keyword evidence="8" id="KW-0677">Repeat</keyword>
<evidence type="ECO:0000256" key="19">
    <source>
        <dbReference type="SAM" id="MobiDB-lite"/>
    </source>
</evidence>
<keyword evidence="13" id="KW-0804">Transcription</keyword>
<feature type="compositionally biased region" description="Polar residues" evidence="19">
    <location>
        <begin position="452"/>
        <end position="475"/>
    </location>
</feature>
<keyword evidence="5" id="KW-1017">Isopeptide bond</keyword>
<feature type="non-terminal residue" evidence="22">
    <location>
        <position position="1"/>
    </location>
</feature>
<dbReference type="SMART" id="SM00091">
    <property type="entry name" value="PAS"/>
    <property type="match status" value="2"/>
</dbReference>
<dbReference type="InterPro" id="IPR017426">
    <property type="entry name" value="Nuclear_rcpt_coactivator"/>
</dbReference>
<protein>
    <recommendedName>
        <fullName evidence="17">Nuclear receptor coactivator 1</fullName>
        <ecNumber evidence="3">2.3.1.48</ecNumber>
    </recommendedName>
    <alternativeName>
        <fullName evidence="18">Steroid receptor coactivator 1</fullName>
    </alternativeName>
</protein>
<dbReference type="PANTHER" id="PTHR10684">
    <property type="entry name" value="NUCLEAR RECEPTOR COACTIVATOR"/>
    <property type="match status" value="1"/>
</dbReference>
<dbReference type="InterPro" id="IPR028819">
    <property type="entry name" value="NCOA1_bHLH"/>
</dbReference>
<dbReference type="Pfam" id="PF23172">
    <property type="entry name" value="bHLH_NCOA"/>
    <property type="match status" value="1"/>
</dbReference>
<dbReference type="InterPro" id="IPR014935">
    <property type="entry name" value="SRC/p160_LXXLL"/>
</dbReference>
<evidence type="ECO:0000256" key="11">
    <source>
        <dbReference type="ARBA" id="ARBA00023015"/>
    </source>
</evidence>
<feature type="region of interest" description="Disordered" evidence="19">
    <location>
        <begin position="452"/>
        <end position="489"/>
    </location>
</feature>
<evidence type="ECO:0000256" key="10">
    <source>
        <dbReference type="ARBA" id="ARBA00022990"/>
    </source>
</evidence>
<dbReference type="SUPFAM" id="SSF55785">
    <property type="entry name" value="PYP-like sensor domain (PAS domain)"/>
    <property type="match status" value="2"/>
</dbReference>
<dbReference type="Gene3D" id="6.10.140.410">
    <property type="match status" value="1"/>
</dbReference>
<dbReference type="InterPro" id="IPR056193">
    <property type="entry name" value="bHLH_NCOA1-3"/>
</dbReference>